<keyword evidence="5" id="KW-1185">Reference proteome</keyword>
<dbReference type="CDD" id="cd04301">
    <property type="entry name" value="NAT_SF"/>
    <property type="match status" value="1"/>
</dbReference>
<evidence type="ECO:0000256" key="2">
    <source>
        <dbReference type="ARBA" id="ARBA00023315"/>
    </source>
</evidence>
<dbReference type="SUPFAM" id="SSF55729">
    <property type="entry name" value="Acyl-CoA N-acyltransferases (Nat)"/>
    <property type="match status" value="1"/>
</dbReference>
<dbReference type="PROSITE" id="PS51186">
    <property type="entry name" value="GNAT"/>
    <property type="match status" value="1"/>
</dbReference>
<organism evidence="4 5">
    <name type="scientific">Secundilactobacillus silagincola</name>
    <dbReference type="NCBI Taxonomy" id="1714681"/>
    <lineage>
        <taxon>Bacteria</taxon>
        <taxon>Bacillati</taxon>
        <taxon>Bacillota</taxon>
        <taxon>Bacilli</taxon>
        <taxon>Lactobacillales</taxon>
        <taxon>Lactobacillaceae</taxon>
        <taxon>Secundilactobacillus</taxon>
    </lineage>
</organism>
<name>A0A1Z5J0C2_9LACO</name>
<proteinExistence type="predicted"/>
<protein>
    <submittedName>
        <fullName evidence="4">GNAT family acetyltransferase</fullName>
    </submittedName>
</protein>
<dbReference type="InterPro" id="IPR000182">
    <property type="entry name" value="GNAT_dom"/>
</dbReference>
<evidence type="ECO:0000256" key="1">
    <source>
        <dbReference type="ARBA" id="ARBA00022679"/>
    </source>
</evidence>
<evidence type="ECO:0000313" key="4">
    <source>
        <dbReference type="EMBL" id="GAX07487.1"/>
    </source>
</evidence>
<gene>
    <name evidence="4" type="ORF">IWT5_00220</name>
</gene>
<dbReference type="EMBL" id="BCMJ01000001">
    <property type="protein sequence ID" value="GAX07487.1"/>
    <property type="molecule type" value="Genomic_DNA"/>
</dbReference>
<dbReference type="RefSeq" id="WP_098823467.1">
    <property type="nucleotide sequence ID" value="NZ_BCMJ01000001.1"/>
</dbReference>
<evidence type="ECO:0000259" key="3">
    <source>
        <dbReference type="PROSITE" id="PS51186"/>
    </source>
</evidence>
<dbReference type="OrthoDB" id="5292888at2"/>
<dbReference type="InterPro" id="IPR050680">
    <property type="entry name" value="YpeA/RimI_acetyltransf"/>
</dbReference>
<dbReference type="InterPro" id="IPR016181">
    <property type="entry name" value="Acyl_CoA_acyltransferase"/>
</dbReference>
<dbReference type="Proteomes" id="UP000223370">
    <property type="component" value="Unassembled WGS sequence"/>
</dbReference>
<dbReference type="PANTHER" id="PTHR43420">
    <property type="entry name" value="ACETYLTRANSFERASE"/>
    <property type="match status" value="1"/>
</dbReference>
<evidence type="ECO:0000313" key="5">
    <source>
        <dbReference type="Proteomes" id="UP000223370"/>
    </source>
</evidence>
<sequence>MESIRIRHAHKNENFGAIRQVYYQTWLATYRTHLPNSILKKLTPTTWHPEQRWQDMQLAFNNEGKIVGVCTYGPARLASFSSWGEIYSIYVLPDYQHLGIGSKLVTRALKIMGPKYRHIYLEVLRSNNDAKTFYLTLGFSETKLTRSTQVPGGKLKTVIFSR</sequence>
<reference evidence="4 5" key="1">
    <citation type="submission" date="2015-11" db="EMBL/GenBank/DDBJ databases">
        <title>Draft genome sequences of new species of the genus Lactobacillus isolated from orchardgrass silage.</title>
        <authorList>
            <person name="Tohno M."/>
            <person name="Tanizawa Y."/>
            <person name="Arita M."/>
        </authorList>
    </citation>
    <scope>NUCLEOTIDE SEQUENCE [LARGE SCALE GENOMIC DNA]</scope>
    <source>
        <strain evidence="4 5">IWT5</strain>
    </source>
</reference>
<dbReference type="GO" id="GO:0016747">
    <property type="term" value="F:acyltransferase activity, transferring groups other than amino-acyl groups"/>
    <property type="evidence" value="ECO:0007669"/>
    <property type="project" value="InterPro"/>
</dbReference>
<dbReference type="AlphaFoldDB" id="A0A1Z5J0C2"/>
<keyword evidence="1 4" id="KW-0808">Transferase</keyword>
<feature type="domain" description="N-acetyltransferase" evidence="3">
    <location>
        <begin position="4"/>
        <end position="162"/>
    </location>
</feature>
<accession>A0A1Z5J0C2</accession>
<dbReference type="Pfam" id="PF00583">
    <property type="entry name" value="Acetyltransf_1"/>
    <property type="match status" value="1"/>
</dbReference>
<keyword evidence="2" id="KW-0012">Acyltransferase</keyword>
<comment type="caution">
    <text evidence="4">The sequence shown here is derived from an EMBL/GenBank/DDBJ whole genome shotgun (WGS) entry which is preliminary data.</text>
</comment>
<dbReference type="Gene3D" id="3.40.630.30">
    <property type="match status" value="1"/>
</dbReference>